<dbReference type="PANTHER" id="PTHR12753">
    <property type="entry name" value="AD-003 - RELATED"/>
    <property type="match status" value="1"/>
</dbReference>
<evidence type="ECO:0000313" key="13">
    <source>
        <dbReference type="EMBL" id="JAP58157.1"/>
    </source>
</evidence>
<evidence type="ECO:0000313" key="16">
    <source>
        <dbReference type="WBParaSite" id="SSLN_0001184001-mRNA-1"/>
    </source>
</evidence>
<evidence type="ECO:0000256" key="1">
    <source>
        <dbReference type="ARBA" id="ARBA00009059"/>
    </source>
</evidence>
<comment type="catalytic activity">
    <reaction evidence="10">
        <text>N-terminal L-alanyl-L-prolyl-L-lysyl-[protein] + 3 S-adenosyl-L-methionine = N-terminal N,N,N-trimethyl-L-alanyl-L-prolyl-L-lysyl-[protein] + 3 S-adenosyl-L-homocysteine + 3 H(+)</text>
        <dbReference type="Rhea" id="RHEA:54712"/>
        <dbReference type="Rhea" id="RHEA-COMP:13785"/>
        <dbReference type="Rhea" id="RHEA-COMP:13971"/>
        <dbReference type="ChEBI" id="CHEBI:15378"/>
        <dbReference type="ChEBI" id="CHEBI:57856"/>
        <dbReference type="ChEBI" id="CHEBI:59789"/>
        <dbReference type="ChEBI" id="CHEBI:138057"/>
        <dbReference type="ChEBI" id="CHEBI:138315"/>
        <dbReference type="EC" id="2.1.1.244"/>
    </reaction>
</comment>
<gene>
    <name evidence="14" type="ORF">SSLN_LOCUS11402</name>
    <name evidence="13" type="ORF">TR126932</name>
</gene>
<comment type="similarity">
    <text evidence="1">Belongs to the methyltransferase superfamily. NTM1 family.</text>
</comment>
<dbReference type="EC" id="2.1.1.244" evidence="5"/>
<dbReference type="Gene3D" id="3.40.50.150">
    <property type="entry name" value="Vaccinia Virus protein VP39"/>
    <property type="match status" value="1"/>
</dbReference>
<feature type="binding site" evidence="11">
    <location>
        <position position="82"/>
    </location>
    <ligand>
        <name>S-adenosyl-L-methionine</name>
        <dbReference type="ChEBI" id="CHEBI:59789"/>
    </ligand>
</feature>
<feature type="binding site" evidence="11">
    <location>
        <begin position="104"/>
        <end position="106"/>
    </location>
    <ligand>
        <name>S-adenosyl-L-methionine</name>
        <dbReference type="ChEBI" id="CHEBI:59789"/>
    </ligand>
</feature>
<dbReference type="Pfam" id="PF05891">
    <property type="entry name" value="Methyltransf_PK"/>
    <property type="match status" value="1"/>
</dbReference>
<keyword evidence="3" id="KW-0808">Transferase</keyword>
<sequence>MECKAAIDSRSEEPVAEAVASSRSDTPPDFYQNAETYWAGVEPSIRGMLGGLRFVDKPDIDASHHLLDRFGPSRCDRALDCGAGIGRVTKKLLLPRFRSVDMVEVTPKFLEQAESFIGRPDFERVGNRFCLSLRTFSPEAGAYDLIWVQWVIGHLTLPATVAFFRRCIAGLRPPVPEEERRSVIVLKDNVLGGENSEFDETDSSYLRSHQELLQVFKEAGLRVLSDELQTDMPCGLYPIRMFVLVPSN</sequence>
<evidence type="ECO:0000256" key="9">
    <source>
        <dbReference type="ARBA" id="ARBA00047885"/>
    </source>
</evidence>
<dbReference type="STRING" id="70667.A0A0X3Q731"/>
<protein>
    <recommendedName>
        <fullName evidence="6">Alpha N-terminal protein methyltransferase 1</fullName>
        <ecNumber evidence="5">2.1.1.244</ecNumber>
    </recommendedName>
    <alternativeName>
        <fullName evidence="7">X-Pro-Lys N-terminal protein methyltransferase 1</fullName>
    </alternativeName>
</protein>
<dbReference type="WBParaSite" id="SSLN_0001184001-mRNA-1">
    <property type="protein sequence ID" value="SSLN_0001184001-mRNA-1"/>
    <property type="gene ID" value="SSLN_0001184001"/>
</dbReference>
<dbReference type="OrthoDB" id="1298661at2759"/>
<dbReference type="GO" id="GO:0071885">
    <property type="term" value="F:N-terminal protein N-methyltransferase activity"/>
    <property type="evidence" value="ECO:0007669"/>
    <property type="project" value="UniProtKB-EC"/>
</dbReference>
<evidence type="ECO:0000313" key="15">
    <source>
        <dbReference type="Proteomes" id="UP000275846"/>
    </source>
</evidence>
<dbReference type="InterPro" id="IPR008576">
    <property type="entry name" value="MeTrfase_NTM1"/>
</dbReference>
<evidence type="ECO:0000256" key="2">
    <source>
        <dbReference type="ARBA" id="ARBA00022603"/>
    </source>
</evidence>
<proteinExistence type="inferred from homology"/>
<evidence type="ECO:0000256" key="10">
    <source>
        <dbReference type="ARBA" id="ARBA00048167"/>
    </source>
</evidence>
<dbReference type="EMBL" id="UYSU01036502">
    <property type="protein sequence ID" value="VDL97787.1"/>
    <property type="molecule type" value="Genomic_DNA"/>
</dbReference>
<evidence type="ECO:0000256" key="3">
    <source>
        <dbReference type="ARBA" id="ARBA00022679"/>
    </source>
</evidence>
<dbReference type="SUPFAM" id="SSF53335">
    <property type="entry name" value="S-adenosyl-L-methionine-dependent methyltransferases"/>
    <property type="match status" value="1"/>
</dbReference>
<evidence type="ECO:0000256" key="6">
    <source>
        <dbReference type="ARBA" id="ARBA00039449"/>
    </source>
</evidence>
<dbReference type="GO" id="GO:0032259">
    <property type="term" value="P:methylation"/>
    <property type="evidence" value="ECO:0007669"/>
    <property type="project" value="UniProtKB-KW"/>
</dbReference>
<dbReference type="PANTHER" id="PTHR12753:SF0">
    <property type="entry name" value="ALPHA N-TERMINAL PROTEIN METHYLTRANSFERASE 1"/>
    <property type="match status" value="1"/>
</dbReference>
<evidence type="ECO:0000256" key="11">
    <source>
        <dbReference type="PIRSR" id="PIRSR016958-1"/>
    </source>
</evidence>
<dbReference type="AlphaFoldDB" id="A0A0X3Q731"/>
<dbReference type="Proteomes" id="UP000275846">
    <property type="component" value="Unassembled WGS sequence"/>
</dbReference>
<name>A0A0X3Q731_SCHSO</name>
<dbReference type="PIRSF" id="PIRSF016958">
    <property type="entry name" value="DUF858_MeTrfase_lik"/>
    <property type="match status" value="1"/>
</dbReference>
<evidence type="ECO:0000256" key="4">
    <source>
        <dbReference type="ARBA" id="ARBA00022691"/>
    </source>
</evidence>
<keyword evidence="15" id="KW-1185">Reference proteome</keyword>
<evidence type="ECO:0000256" key="8">
    <source>
        <dbReference type="ARBA" id="ARBA00047306"/>
    </source>
</evidence>
<accession>A0A0X3Q731</accession>
<dbReference type="EMBL" id="GEEE01005068">
    <property type="protein sequence ID" value="JAP58157.1"/>
    <property type="molecule type" value="Transcribed_RNA"/>
</dbReference>
<feature type="region of interest" description="Disordered" evidence="12">
    <location>
        <begin position="6"/>
        <end position="27"/>
    </location>
</feature>
<dbReference type="CDD" id="cd02440">
    <property type="entry name" value="AdoMet_MTases"/>
    <property type="match status" value="1"/>
</dbReference>
<feature type="binding site" evidence="11">
    <location>
        <position position="87"/>
    </location>
    <ligand>
        <name>S-adenosyl-L-methionine</name>
        <dbReference type="ChEBI" id="CHEBI:59789"/>
    </ligand>
</feature>
<reference evidence="13" key="1">
    <citation type="submission" date="2016-01" db="EMBL/GenBank/DDBJ databases">
        <title>Reference transcriptome for the parasite Schistocephalus solidus: insights into the molecular evolution of parasitism.</title>
        <authorList>
            <person name="Hebert F.O."/>
            <person name="Grambauer S."/>
            <person name="Barber I."/>
            <person name="Landry C.R."/>
            <person name="Aubin-Horth N."/>
        </authorList>
    </citation>
    <scope>NUCLEOTIDE SEQUENCE</scope>
</reference>
<evidence type="ECO:0000256" key="7">
    <source>
        <dbReference type="ARBA" id="ARBA00043129"/>
    </source>
</evidence>
<dbReference type="GO" id="GO:0005737">
    <property type="term" value="C:cytoplasm"/>
    <property type="evidence" value="ECO:0007669"/>
    <property type="project" value="TreeGrafter"/>
</dbReference>
<evidence type="ECO:0000256" key="5">
    <source>
        <dbReference type="ARBA" id="ARBA00039112"/>
    </source>
</evidence>
<reference evidence="16" key="2">
    <citation type="submission" date="2016-06" db="UniProtKB">
        <authorList>
            <consortium name="WormBaseParasite"/>
        </authorList>
    </citation>
    <scope>IDENTIFICATION</scope>
</reference>
<organism evidence="13">
    <name type="scientific">Schistocephalus solidus</name>
    <name type="common">Tapeworm</name>
    <dbReference type="NCBI Taxonomy" id="70667"/>
    <lineage>
        <taxon>Eukaryota</taxon>
        <taxon>Metazoa</taxon>
        <taxon>Spiralia</taxon>
        <taxon>Lophotrochozoa</taxon>
        <taxon>Platyhelminthes</taxon>
        <taxon>Cestoda</taxon>
        <taxon>Eucestoda</taxon>
        <taxon>Diphyllobothriidea</taxon>
        <taxon>Diphyllobothriidae</taxon>
        <taxon>Schistocephalus</taxon>
    </lineage>
</organism>
<reference evidence="14 15" key="3">
    <citation type="submission" date="2018-11" db="EMBL/GenBank/DDBJ databases">
        <authorList>
            <consortium name="Pathogen Informatics"/>
        </authorList>
    </citation>
    <scope>NUCLEOTIDE SEQUENCE [LARGE SCALE GENOMIC DNA]</scope>
    <source>
        <strain evidence="14 15">NST_G2</strain>
    </source>
</reference>
<keyword evidence="4 11" id="KW-0949">S-adenosyl-L-methionine</keyword>
<comment type="catalytic activity">
    <reaction evidence="8">
        <text>N-terminal L-seryl-L-prolyl-L-lysyl-[protein] + 3 S-adenosyl-L-methionine = N-terminal N,N,N-trimethyl-L-seryl-L-prolyl-L-lysyl-[protein] + 3 S-adenosyl-L-homocysteine + 3 H(+)</text>
        <dbReference type="Rhea" id="RHEA:54724"/>
        <dbReference type="Rhea" id="RHEA-COMP:13789"/>
        <dbReference type="Rhea" id="RHEA-COMP:13973"/>
        <dbReference type="ChEBI" id="CHEBI:15378"/>
        <dbReference type="ChEBI" id="CHEBI:57856"/>
        <dbReference type="ChEBI" id="CHEBI:59789"/>
        <dbReference type="ChEBI" id="CHEBI:138061"/>
        <dbReference type="ChEBI" id="CHEBI:138317"/>
        <dbReference type="EC" id="2.1.1.244"/>
    </reaction>
</comment>
<comment type="catalytic activity">
    <reaction evidence="9">
        <text>N-terminal L-prolyl-L-prolyl-L-lysyl-[protein] + 2 S-adenosyl-L-methionine = N-terminal N,N-dimethyl-L-prolyl-L-prolyl-L-lysyl-[protein] + 2 S-adenosyl-L-homocysteine + 2 H(+)</text>
        <dbReference type="Rhea" id="RHEA:54736"/>
        <dbReference type="Rhea" id="RHEA-COMP:13787"/>
        <dbReference type="Rhea" id="RHEA-COMP:13974"/>
        <dbReference type="ChEBI" id="CHEBI:15378"/>
        <dbReference type="ChEBI" id="CHEBI:57856"/>
        <dbReference type="ChEBI" id="CHEBI:59789"/>
        <dbReference type="ChEBI" id="CHEBI:138059"/>
        <dbReference type="ChEBI" id="CHEBI:138318"/>
        <dbReference type="EC" id="2.1.1.244"/>
    </reaction>
</comment>
<dbReference type="InterPro" id="IPR029063">
    <property type="entry name" value="SAM-dependent_MTases_sf"/>
</dbReference>
<evidence type="ECO:0000313" key="14">
    <source>
        <dbReference type="EMBL" id="VDL97787.1"/>
    </source>
</evidence>
<evidence type="ECO:0000256" key="12">
    <source>
        <dbReference type="SAM" id="MobiDB-lite"/>
    </source>
</evidence>
<keyword evidence="2" id="KW-0489">Methyltransferase</keyword>
<feature type="binding site" evidence="11">
    <location>
        <position position="149"/>
    </location>
    <ligand>
        <name>S-adenosyl-L-methionine</name>
        <dbReference type="ChEBI" id="CHEBI:59789"/>
    </ligand>
</feature>